<gene>
    <name evidence="2" type="ORF">A2V92_01440</name>
</gene>
<reference evidence="2 3" key="1">
    <citation type="journal article" date="2016" name="Nat. Commun.">
        <title>Thousands of microbial genomes shed light on interconnected biogeochemical processes in an aquifer system.</title>
        <authorList>
            <person name="Anantharaman K."/>
            <person name="Brown C.T."/>
            <person name="Hug L.A."/>
            <person name="Sharon I."/>
            <person name="Castelle C.J."/>
            <person name="Probst A.J."/>
            <person name="Thomas B.C."/>
            <person name="Singh A."/>
            <person name="Wilkins M.J."/>
            <person name="Karaoz U."/>
            <person name="Brodie E.L."/>
            <person name="Williams K.H."/>
            <person name="Hubbard S.S."/>
            <person name="Banfield J.F."/>
        </authorList>
    </citation>
    <scope>NUCLEOTIDE SEQUENCE [LARGE SCALE GENOMIC DNA]</scope>
</reference>
<dbReference type="AlphaFoldDB" id="A0A1F6TAD2"/>
<dbReference type="EMBL" id="MFST01000161">
    <property type="protein sequence ID" value="OGI42098.1"/>
    <property type="molecule type" value="Genomic_DNA"/>
</dbReference>
<accession>A0A1F6TAD2</accession>
<dbReference type="CDD" id="cd00158">
    <property type="entry name" value="RHOD"/>
    <property type="match status" value="1"/>
</dbReference>
<dbReference type="Proteomes" id="UP000179344">
    <property type="component" value="Unassembled WGS sequence"/>
</dbReference>
<dbReference type="InterPro" id="IPR050229">
    <property type="entry name" value="GlpE_sulfurtransferase"/>
</dbReference>
<dbReference type="SUPFAM" id="SSF52821">
    <property type="entry name" value="Rhodanese/Cell cycle control phosphatase"/>
    <property type="match status" value="1"/>
</dbReference>
<dbReference type="PANTHER" id="PTHR43031">
    <property type="entry name" value="FAD-DEPENDENT OXIDOREDUCTASE"/>
    <property type="match status" value="1"/>
</dbReference>
<dbReference type="PROSITE" id="PS50206">
    <property type="entry name" value="RHODANESE_3"/>
    <property type="match status" value="1"/>
</dbReference>
<feature type="domain" description="Rhodanese" evidence="1">
    <location>
        <begin position="46"/>
        <end position="136"/>
    </location>
</feature>
<name>A0A1F6TAD2_9PROT</name>
<evidence type="ECO:0000259" key="1">
    <source>
        <dbReference type="PROSITE" id="PS50206"/>
    </source>
</evidence>
<dbReference type="SMART" id="SM00450">
    <property type="entry name" value="RHOD"/>
    <property type="match status" value="1"/>
</dbReference>
<protein>
    <recommendedName>
        <fullName evidence="1">Rhodanese domain-containing protein</fullName>
    </recommendedName>
</protein>
<evidence type="ECO:0000313" key="2">
    <source>
        <dbReference type="EMBL" id="OGI42098.1"/>
    </source>
</evidence>
<dbReference type="PANTHER" id="PTHR43031:SF1">
    <property type="entry name" value="PYRIDINE NUCLEOTIDE-DISULPHIDE OXIDOREDUCTASE"/>
    <property type="match status" value="1"/>
</dbReference>
<evidence type="ECO:0000313" key="3">
    <source>
        <dbReference type="Proteomes" id="UP000179344"/>
    </source>
</evidence>
<dbReference type="InterPro" id="IPR001763">
    <property type="entry name" value="Rhodanese-like_dom"/>
</dbReference>
<dbReference type="InterPro" id="IPR036873">
    <property type="entry name" value="Rhodanese-like_dom_sf"/>
</dbReference>
<organism evidence="2 3">
    <name type="scientific">Candidatus Muproteobacteria bacterium RBG_16_65_31</name>
    <dbReference type="NCBI Taxonomy" id="1817759"/>
    <lineage>
        <taxon>Bacteria</taxon>
        <taxon>Pseudomonadati</taxon>
        <taxon>Pseudomonadota</taxon>
        <taxon>Candidatus Muproteobacteria</taxon>
    </lineage>
</organism>
<proteinExistence type="predicted"/>
<dbReference type="Gene3D" id="3.40.250.10">
    <property type="entry name" value="Rhodanese-like domain"/>
    <property type="match status" value="1"/>
</dbReference>
<sequence>MQFVINNWHLFVALAVVIALLLAGPVSRYLHGVKIVNASQAILLLNREGGVVVDVCEPAEFSAGHIPNAVNVPLSGLKRSLDKLEKYKNKPVVVSCRSGNRSVKGAVLLRKHGFAAVYSLAGGVTAWQRDNLPLEK</sequence>
<comment type="caution">
    <text evidence="2">The sequence shown here is derived from an EMBL/GenBank/DDBJ whole genome shotgun (WGS) entry which is preliminary data.</text>
</comment>
<dbReference type="Pfam" id="PF00581">
    <property type="entry name" value="Rhodanese"/>
    <property type="match status" value="1"/>
</dbReference>